<dbReference type="AlphaFoldDB" id="A0A7V2ZM88"/>
<dbReference type="InterPro" id="IPR032710">
    <property type="entry name" value="NTF2-like_dom_sf"/>
</dbReference>
<accession>A0A7V2ZM88</accession>
<gene>
    <name evidence="2" type="ORF">ENS31_13465</name>
</gene>
<evidence type="ECO:0000259" key="1">
    <source>
        <dbReference type="Pfam" id="PF14534"/>
    </source>
</evidence>
<protein>
    <submittedName>
        <fullName evidence="2">Nuclear transport factor 2 family protein</fullName>
    </submittedName>
</protein>
<dbReference type="Pfam" id="PF14534">
    <property type="entry name" value="DUF4440"/>
    <property type="match status" value="1"/>
</dbReference>
<sequence>MKLRNLLLLVIMSAVIGRTQTTSNQSKDEIIAQIKLLEAAQVKAILESDTIALAKIWADDFHVNSPTNVVVNRSQVFQRIKNTFIKYSTYTQEPEYYGVFDDVVIVMGKETVVPIGDNPDKDKILTRRYTDIYKMINGEWKGISRHANIVRD</sequence>
<feature type="domain" description="DUF4440" evidence="1">
    <location>
        <begin position="34"/>
        <end position="141"/>
    </location>
</feature>
<dbReference type="Gene3D" id="3.10.450.50">
    <property type="match status" value="1"/>
</dbReference>
<proteinExistence type="predicted"/>
<dbReference type="SUPFAM" id="SSF54427">
    <property type="entry name" value="NTF2-like"/>
    <property type="match status" value="1"/>
</dbReference>
<comment type="caution">
    <text evidence="2">The sequence shown here is derived from an EMBL/GenBank/DDBJ whole genome shotgun (WGS) entry which is preliminary data.</text>
</comment>
<evidence type="ECO:0000313" key="2">
    <source>
        <dbReference type="EMBL" id="HFI92520.1"/>
    </source>
</evidence>
<dbReference type="InterPro" id="IPR027843">
    <property type="entry name" value="DUF4440"/>
</dbReference>
<name>A0A7V2ZM88_9BACT</name>
<dbReference type="EMBL" id="DSUJ01000011">
    <property type="protein sequence ID" value="HFI92520.1"/>
    <property type="molecule type" value="Genomic_DNA"/>
</dbReference>
<organism evidence="2">
    <name type="scientific">Ignavibacterium album</name>
    <dbReference type="NCBI Taxonomy" id="591197"/>
    <lineage>
        <taxon>Bacteria</taxon>
        <taxon>Pseudomonadati</taxon>
        <taxon>Ignavibacteriota</taxon>
        <taxon>Ignavibacteria</taxon>
        <taxon>Ignavibacteriales</taxon>
        <taxon>Ignavibacteriaceae</taxon>
        <taxon>Ignavibacterium</taxon>
    </lineage>
</organism>
<reference evidence="2" key="1">
    <citation type="journal article" date="2020" name="mSystems">
        <title>Genome- and Community-Level Interaction Insights into Carbon Utilization and Element Cycling Functions of Hydrothermarchaeota in Hydrothermal Sediment.</title>
        <authorList>
            <person name="Zhou Z."/>
            <person name="Liu Y."/>
            <person name="Xu W."/>
            <person name="Pan J."/>
            <person name="Luo Z.H."/>
            <person name="Li M."/>
        </authorList>
    </citation>
    <scope>NUCLEOTIDE SEQUENCE [LARGE SCALE GENOMIC DNA]</scope>
    <source>
        <strain evidence="2">SpSt-479</strain>
    </source>
</reference>